<organism evidence="1">
    <name type="scientific">Ophidiomyces ophidiicola</name>
    <dbReference type="NCBI Taxonomy" id="1387563"/>
    <lineage>
        <taxon>Eukaryota</taxon>
        <taxon>Fungi</taxon>
        <taxon>Dikarya</taxon>
        <taxon>Ascomycota</taxon>
        <taxon>Pezizomycotina</taxon>
        <taxon>Eurotiomycetes</taxon>
        <taxon>Eurotiomycetidae</taxon>
        <taxon>Onygenales</taxon>
        <taxon>Onygenaceae</taxon>
        <taxon>Ophidiomyces</taxon>
    </lineage>
</organism>
<accession>A0ACB8UVL2</accession>
<evidence type="ECO:0000313" key="1">
    <source>
        <dbReference type="EMBL" id="KAI2386111.1"/>
    </source>
</evidence>
<name>A0ACB8UVL2_9EURO</name>
<sequence length="369" mass="41159">MDQNIVDLISDSEESPVAAEKAERSGVFHDPDLQEAIELSLRCQSSISPPTLRLEGRPAGGARLNPIDLDNKSPSPSPRAGVSQAPATSLLGLDRRKQEEERLARLAKKRKAEGDVSDTSSELHSKIARLKSVSSSVAPPNKDDAATARPAASHPTLQYPDGAVKKTWVHGCAREDDIKFEEVVLKEHLQLAVLSSFQWNMDWLFTKFDVQKTRFLLVMGGKDEDMVQTARKQEMTQDFEGIPSVRLCFVPMARQVMCMHSKLMLLFYADSMRIVVPSPNLVPYDWGEDAVLENMVFLIDLPRKQQAGANSTPTFFFTELVYFLRAQTIHANIVARLDEFDFSKTANYGFVHTMYVCMHCGVGSVVLRG</sequence>
<dbReference type="EMBL" id="JALBCA010000051">
    <property type="protein sequence ID" value="KAI2386111.1"/>
    <property type="molecule type" value="Genomic_DNA"/>
</dbReference>
<proteinExistence type="predicted"/>
<reference evidence="1" key="1">
    <citation type="journal article" date="2022" name="bioRxiv">
        <title>Population genetic analysis of Ophidiomyces ophidiicola, the causative agent of snake fungal disease, indicates recent introductions to the USA.</title>
        <authorList>
            <person name="Ladner J.T."/>
            <person name="Palmer J.M."/>
            <person name="Ettinger C.L."/>
            <person name="Stajich J.E."/>
            <person name="Farrell T.M."/>
            <person name="Glorioso B.M."/>
            <person name="Lawson B."/>
            <person name="Price S.J."/>
            <person name="Stengle A.G."/>
            <person name="Grear D.A."/>
            <person name="Lorch J.M."/>
        </authorList>
    </citation>
    <scope>NUCLEOTIDE SEQUENCE</scope>
    <source>
        <strain evidence="1">NWHC 24266-5</strain>
    </source>
</reference>
<comment type="caution">
    <text evidence="1">The sequence shown here is derived from an EMBL/GenBank/DDBJ whole genome shotgun (WGS) entry which is preliminary data.</text>
</comment>
<gene>
    <name evidence="1" type="ORF">LOY88_003713</name>
</gene>
<protein>
    <submittedName>
        <fullName evidence="1">Uncharacterized protein</fullName>
    </submittedName>
</protein>